<dbReference type="GO" id="GO:0016787">
    <property type="term" value="F:hydrolase activity"/>
    <property type="evidence" value="ECO:0007669"/>
    <property type="project" value="UniProtKB-KW"/>
</dbReference>
<dbReference type="SMART" id="SM00490">
    <property type="entry name" value="HELICc"/>
    <property type="match status" value="1"/>
</dbReference>
<feature type="domain" description="Helicase C-terminal" evidence="4">
    <location>
        <begin position="1214"/>
        <end position="1375"/>
    </location>
</feature>
<dbReference type="Pfam" id="PF00271">
    <property type="entry name" value="Helicase_C"/>
    <property type="match status" value="1"/>
</dbReference>
<dbReference type="Gene3D" id="3.40.50.10810">
    <property type="entry name" value="Tandem AAA-ATPase domain"/>
    <property type="match status" value="1"/>
</dbReference>
<dbReference type="Gene3D" id="3.40.50.300">
    <property type="entry name" value="P-loop containing nucleotide triphosphate hydrolases"/>
    <property type="match status" value="1"/>
</dbReference>
<proteinExistence type="predicted"/>
<dbReference type="OrthoDB" id="9814088at2"/>
<dbReference type="PANTHER" id="PTHR10799">
    <property type="entry name" value="SNF2/RAD54 HELICASE FAMILY"/>
    <property type="match status" value="1"/>
</dbReference>
<dbReference type="GO" id="GO:0005524">
    <property type="term" value="F:ATP binding"/>
    <property type="evidence" value="ECO:0007669"/>
    <property type="project" value="InterPro"/>
</dbReference>
<dbReference type="RefSeq" id="WP_146519271.1">
    <property type="nucleotide sequence ID" value="NZ_CP151726.1"/>
</dbReference>
<dbReference type="InterPro" id="IPR001650">
    <property type="entry name" value="Helicase_C-like"/>
</dbReference>
<keyword evidence="5" id="KW-0067">ATP-binding</keyword>
<dbReference type="SMART" id="SM00487">
    <property type="entry name" value="DEXDc"/>
    <property type="match status" value="1"/>
</dbReference>
<sequence>MNTLQKEYGRLDVTRKRVLQVMAFQHEASSLDAIHRHIKTFDLRQDNGRLFTQAFLRDSLQHFIRLRLLNTTRTHPHPDLMDLLIREGLSGNWARELVSLAKSASRWASRNPQLDFYLAFYLQDAEAWKIARRDITDGSIPLLSPFCENIFRQLKPQFQEEYFSFVLPAWITGTARDEQGFQALRKLLNGDAPYSNELMPQLVEWALASGDRALLERINDQTAGTMNDVEGCVRLLRGDFDTVFDLLSGTLSNRSNKRILTKFGGLPSVLATFAAVAGHPNAKWENAWKASEMAIKSGVSPYADAFAIVQFGLQFVSAPGDTTRLISNLNGKAKTPIAKWAAGYLQAWLASGGDDTSQVNGLIDAAGSLQASGCEWLAAEAYAAAGKSNLKTAEEQQKLAEQLHQSLETASLVRFVEPEPAWSRTLAAIAMLGSQKSPSAQSGTDPQATDRLIFEISHDKHDFQLEVFHQVRKGKDWSKGRKVALSRLFHQYTEPDFAFLTPEDVTLCQTLRNWSERGHYGYPEEYTEFETRSGSRALIGHPRIFRPGKRDQPLEIVEKPISLIVRELDDSQIELVLEPRPDGLHDVQFDKTATGDIAVTIFETSHLELQKMLGRGLRVPKSASAKVLEAVTQLASVVTIHSEIGDMGRGNAGQSSDGSKSGNEPTSTAARRIDGDAQLHLHLIPIGEGLRAELYVQPFGTTGPTCRPGEGGKTLFATIDGEATSADRDLTREVENAQSLIDRCQSFASHLIENWTASFPTPIESLELLLALESLNQNDCVSVHWPKGRSLRLAGEASESMMRVRIRRDRNWFAASGELKLDRDRTIDMMQLLDLVAASPGRFVQLDDGEFLALTSNLRRRIEDLRMFGDGRSAKGKLRFGAVHAELLENLGDVKVTSDAHWKKCLKRMRDSTEVEIKIPETLQAELRPYQHEGIAWMQRLAAWGVGGCLADDMGLGKTLQAIAVLLQRAAEGPAIVVAPTSVIHNWQDEIIRFAPTLRPRILAESSRNELLDSLETSDVLLCSYGLMQNEIDKLKKIDFATLILDEAQAIKNAATQRSKAAKQLTADCRYLLTGTPMENHLGELWNLMDFINPGLLGSSESFQDRFAIPIERDGDPVARQGLKRLVAPFILRRTKAQVLTELPPRIETTLRIQPSDDEAAFYEAVRLRAVEKLAEAADGKPQPLQILGEIMRMRRACCHPKLVMPESDIEGSKLAQVLETIDELRSGNHRALIFSQFVDHLQLVREQLDQRGIAYQYLDGSTPARTRKQSVDAFQAGEGEVFLISLKAGGTGLNLTAADYVIHLDPWWNPAVEDQASDRAHRIGQQRPVTIYRMILAGTIEEKILNLHATKRDLAESLLEGTDRSGKLTTDELLRLIKS</sequence>
<dbReference type="SUPFAM" id="SSF52540">
    <property type="entry name" value="P-loop containing nucleoside triphosphate hydrolases"/>
    <property type="match status" value="2"/>
</dbReference>
<evidence type="ECO:0000313" key="6">
    <source>
        <dbReference type="Proteomes" id="UP000320176"/>
    </source>
</evidence>
<evidence type="ECO:0000259" key="3">
    <source>
        <dbReference type="PROSITE" id="PS51192"/>
    </source>
</evidence>
<evidence type="ECO:0000256" key="1">
    <source>
        <dbReference type="ARBA" id="ARBA00022801"/>
    </source>
</evidence>
<reference evidence="5 6" key="1">
    <citation type="submission" date="2019-02" db="EMBL/GenBank/DDBJ databases">
        <title>Deep-cultivation of Planctomycetes and their phenomic and genomic characterization uncovers novel biology.</title>
        <authorList>
            <person name="Wiegand S."/>
            <person name="Jogler M."/>
            <person name="Boedeker C."/>
            <person name="Pinto D."/>
            <person name="Vollmers J."/>
            <person name="Rivas-Marin E."/>
            <person name="Kohn T."/>
            <person name="Peeters S.H."/>
            <person name="Heuer A."/>
            <person name="Rast P."/>
            <person name="Oberbeckmann S."/>
            <person name="Bunk B."/>
            <person name="Jeske O."/>
            <person name="Meyerdierks A."/>
            <person name="Storesund J.E."/>
            <person name="Kallscheuer N."/>
            <person name="Luecker S."/>
            <person name="Lage O.M."/>
            <person name="Pohl T."/>
            <person name="Merkel B.J."/>
            <person name="Hornburger P."/>
            <person name="Mueller R.-W."/>
            <person name="Bruemmer F."/>
            <person name="Labrenz M."/>
            <person name="Spormann A.M."/>
            <person name="Op Den Camp H."/>
            <person name="Overmann J."/>
            <person name="Amann R."/>
            <person name="Jetten M.S.M."/>
            <person name="Mascher T."/>
            <person name="Medema M.H."/>
            <person name="Devos D.P."/>
            <person name="Kaster A.-K."/>
            <person name="Ovreas L."/>
            <person name="Rohde M."/>
            <person name="Galperin M.Y."/>
            <person name="Jogler C."/>
        </authorList>
    </citation>
    <scope>NUCLEOTIDE SEQUENCE [LARGE SCALE GENOMIC DNA]</scope>
    <source>
        <strain evidence="5 6">Pla52n</strain>
    </source>
</reference>
<evidence type="ECO:0000313" key="5">
    <source>
        <dbReference type="EMBL" id="TWU06149.1"/>
    </source>
</evidence>
<dbReference type="PROSITE" id="PS51192">
    <property type="entry name" value="HELICASE_ATP_BIND_1"/>
    <property type="match status" value="1"/>
</dbReference>
<dbReference type="CDD" id="cd18012">
    <property type="entry name" value="DEXQc_arch_SWI2_SNF2"/>
    <property type="match status" value="1"/>
</dbReference>
<dbReference type="PROSITE" id="PS51194">
    <property type="entry name" value="HELICASE_CTER"/>
    <property type="match status" value="1"/>
</dbReference>
<dbReference type="InterPro" id="IPR038718">
    <property type="entry name" value="SNF2-like_sf"/>
</dbReference>
<dbReference type="InterPro" id="IPR014001">
    <property type="entry name" value="Helicase_ATP-bd"/>
</dbReference>
<evidence type="ECO:0000256" key="2">
    <source>
        <dbReference type="SAM" id="MobiDB-lite"/>
    </source>
</evidence>
<name>A0A5C6B4A4_9BACT</name>
<keyword evidence="6" id="KW-1185">Reference proteome</keyword>
<dbReference type="InterPro" id="IPR049730">
    <property type="entry name" value="SNF2/RAD54-like_C"/>
</dbReference>
<dbReference type="Proteomes" id="UP000320176">
    <property type="component" value="Unassembled WGS sequence"/>
</dbReference>
<keyword evidence="5" id="KW-0347">Helicase</keyword>
<accession>A0A5C6B4A4</accession>
<gene>
    <name evidence="5" type="ORF">Pla52n_18690</name>
</gene>
<dbReference type="CDD" id="cd18793">
    <property type="entry name" value="SF2_C_SNF"/>
    <property type="match status" value="1"/>
</dbReference>
<evidence type="ECO:0000259" key="4">
    <source>
        <dbReference type="PROSITE" id="PS51194"/>
    </source>
</evidence>
<keyword evidence="1" id="KW-0378">Hydrolase</keyword>
<organism evidence="5 6">
    <name type="scientific">Stieleria varia</name>
    <dbReference type="NCBI Taxonomy" id="2528005"/>
    <lineage>
        <taxon>Bacteria</taxon>
        <taxon>Pseudomonadati</taxon>
        <taxon>Planctomycetota</taxon>
        <taxon>Planctomycetia</taxon>
        <taxon>Pirellulales</taxon>
        <taxon>Pirellulaceae</taxon>
        <taxon>Stieleria</taxon>
    </lineage>
</organism>
<feature type="region of interest" description="Disordered" evidence="2">
    <location>
        <begin position="645"/>
        <end position="674"/>
    </location>
</feature>
<keyword evidence="5" id="KW-0547">Nucleotide-binding</keyword>
<dbReference type="Pfam" id="PF00176">
    <property type="entry name" value="SNF2-rel_dom"/>
    <property type="match status" value="1"/>
</dbReference>
<dbReference type="EMBL" id="SJPN01000002">
    <property type="protein sequence ID" value="TWU06149.1"/>
    <property type="molecule type" value="Genomic_DNA"/>
</dbReference>
<feature type="compositionally biased region" description="Polar residues" evidence="2">
    <location>
        <begin position="652"/>
        <end position="669"/>
    </location>
</feature>
<comment type="caution">
    <text evidence="5">The sequence shown here is derived from an EMBL/GenBank/DDBJ whole genome shotgun (WGS) entry which is preliminary data.</text>
</comment>
<dbReference type="GO" id="GO:0004386">
    <property type="term" value="F:helicase activity"/>
    <property type="evidence" value="ECO:0007669"/>
    <property type="project" value="UniProtKB-KW"/>
</dbReference>
<feature type="domain" description="Helicase ATP-binding" evidence="3">
    <location>
        <begin position="939"/>
        <end position="1095"/>
    </location>
</feature>
<protein>
    <submittedName>
        <fullName evidence="5">ATP-dependent helicase HepA</fullName>
    </submittedName>
</protein>
<dbReference type="InterPro" id="IPR000330">
    <property type="entry name" value="SNF2_N"/>
</dbReference>
<dbReference type="InterPro" id="IPR027417">
    <property type="entry name" value="P-loop_NTPase"/>
</dbReference>